<sequence length="76" mass="8736">MQLSSKDLLYLTDEMSWELLAMKKCHHFAQECQDPQIAQIINQMGAMHQRHYETLLSQVQTASHQTGANPTSTMMQ</sequence>
<name>A0A4R3LEY5_9BACL</name>
<keyword evidence="2" id="KW-1185">Reference proteome</keyword>
<dbReference type="OrthoDB" id="1799385at2"/>
<reference evidence="1 2" key="1">
    <citation type="submission" date="2019-03" db="EMBL/GenBank/DDBJ databases">
        <title>Genomic Encyclopedia of Type Strains, Phase IV (KMG-IV): sequencing the most valuable type-strain genomes for metagenomic binning, comparative biology and taxonomic classification.</title>
        <authorList>
            <person name="Goeker M."/>
        </authorList>
    </citation>
    <scope>NUCLEOTIDE SEQUENCE [LARGE SCALE GENOMIC DNA]</scope>
    <source>
        <strain evidence="1 2">DSM 45707</strain>
    </source>
</reference>
<dbReference type="Proteomes" id="UP000294937">
    <property type="component" value="Unassembled WGS sequence"/>
</dbReference>
<proteinExistence type="predicted"/>
<evidence type="ECO:0000313" key="2">
    <source>
        <dbReference type="Proteomes" id="UP000294937"/>
    </source>
</evidence>
<evidence type="ECO:0008006" key="3">
    <source>
        <dbReference type="Google" id="ProtNLM"/>
    </source>
</evidence>
<evidence type="ECO:0000313" key="1">
    <source>
        <dbReference type="EMBL" id="TCS96924.1"/>
    </source>
</evidence>
<comment type="caution">
    <text evidence="1">The sequence shown here is derived from an EMBL/GenBank/DDBJ whole genome shotgun (WGS) entry which is preliminary data.</text>
</comment>
<dbReference type="EMBL" id="SMAG01000001">
    <property type="protein sequence ID" value="TCS96924.1"/>
    <property type="molecule type" value="Genomic_DNA"/>
</dbReference>
<dbReference type="AlphaFoldDB" id="A0A4R3LEY5"/>
<gene>
    <name evidence="1" type="ORF">EDD58_101571</name>
</gene>
<dbReference type="RefSeq" id="WP_131923299.1">
    <property type="nucleotide sequence ID" value="NZ_SMAG01000001.1"/>
</dbReference>
<organism evidence="1 2">
    <name type="scientific">Hazenella coriacea</name>
    <dbReference type="NCBI Taxonomy" id="1179467"/>
    <lineage>
        <taxon>Bacteria</taxon>
        <taxon>Bacillati</taxon>
        <taxon>Bacillota</taxon>
        <taxon>Bacilli</taxon>
        <taxon>Bacillales</taxon>
        <taxon>Thermoactinomycetaceae</taxon>
        <taxon>Hazenella</taxon>
    </lineage>
</organism>
<accession>A0A4R3LEY5</accession>
<protein>
    <recommendedName>
        <fullName evidence="3">Coat F domain-containing protein</fullName>
    </recommendedName>
</protein>